<dbReference type="Proteomes" id="UP001198402">
    <property type="component" value="Unassembled WGS sequence"/>
</dbReference>
<dbReference type="SUPFAM" id="SSF53756">
    <property type="entry name" value="UDP-Glycosyltransferase/glycogen phosphorylase"/>
    <property type="match status" value="1"/>
</dbReference>
<evidence type="ECO:0000313" key="2">
    <source>
        <dbReference type="EMBL" id="MCA0151625.1"/>
    </source>
</evidence>
<dbReference type="InterPro" id="IPR055259">
    <property type="entry name" value="YkvP/CgeB_Glyco_trans-like"/>
</dbReference>
<dbReference type="RefSeq" id="WP_224476601.1">
    <property type="nucleotide sequence ID" value="NZ_JAIUJS010000001.1"/>
</dbReference>
<dbReference type="Gene3D" id="3.40.50.2000">
    <property type="entry name" value="Glycogen Phosphorylase B"/>
    <property type="match status" value="1"/>
</dbReference>
<feature type="domain" description="Spore protein YkvP/CgeB glycosyl transferase-like" evidence="1">
    <location>
        <begin position="260"/>
        <end position="373"/>
    </location>
</feature>
<dbReference type="Pfam" id="PF13524">
    <property type="entry name" value="Glyco_trans_1_2"/>
    <property type="match status" value="1"/>
</dbReference>
<evidence type="ECO:0000313" key="3">
    <source>
        <dbReference type="Proteomes" id="UP001198402"/>
    </source>
</evidence>
<evidence type="ECO:0000259" key="1">
    <source>
        <dbReference type="Pfam" id="PF13524"/>
    </source>
</evidence>
<keyword evidence="3" id="KW-1185">Reference proteome</keyword>
<organism evidence="2 3">
    <name type="scientific">Winogradskyella vincentii</name>
    <dbReference type="NCBI Taxonomy" id="2877122"/>
    <lineage>
        <taxon>Bacteria</taxon>
        <taxon>Pseudomonadati</taxon>
        <taxon>Bacteroidota</taxon>
        <taxon>Flavobacteriia</taxon>
        <taxon>Flavobacteriales</taxon>
        <taxon>Flavobacteriaceae</taxon>
        <taxon>Winogradskyella</taxon>
    </lineage>
</organism>
<proteinExistence type="predicted"/>
<accession>A0ABS7XX17</accession>
<comment type="caution">
    <text evidence="2">The sequence shown here is derived from an EMBL/GenBank/DDBJ whole genome shotgun (WGS) entry which is preliminary data.</text>
</comment>
<name>A0ABS7XX17_9FLAO</name>
<reference evidence="3" key="1">
    <citation type="submission" date="2023-07" db="EMBL/GenBank/DDBJ databases">
        <authorList>
            <person name="Yue Y."/>
        </authorList>
    </citation>
    <scope>NUCLEOTIDE SEQUENCE [LARGE SCALE GENOMIC DNA]</scope>
    <source>
        <strain evidence="3">2Y89</strain>
    </source>
</reference>
<gene>
    <name evidence="2" type="ORF">LBV24_00250</name>
</gene>
<dbReference type="EMBL" id="JAIUJS010000001">
    <property type="protein sequence ID" value="MCA0151625.1"/>
    <property type="molecule type" value="Genomic_DNA"/>
</dbReference>
<sequence length="384" mass="44958">MKVLLFGEYNRAQWNIKKGLEKLGHEAIVVSMRDGFKKVDVDVEIKDPYTSYPLKKLRNLLIKVLGFDISAHSIKKQIKSKKKQLSGFDIVQLINEAPFDFKRHHQKEIFDWLKDWNKEVFLLSCGLDYPSVKFAYDKQFRYSILTPYFENKGTKKDFSPALSYLTEEHINLHKHIFKYIKGVISNDLDYHLPLIGYKKYLGMIPHAINTSKLKYSKPKINGKIVIFHGINTYNYYKKGNDIFDKALDLIRGKFRDQAEIIVTRNLPYKEYIKSFDRAHILLDQVYAYDQGFNALEAMAKGKVVLTGAEKEWEEYFDLEKDTIAINALPNAQSIASKLEWLINNPNEIEKISENARKFVEKHHNYIDCAKQYLEIWSNAIKHQS</sequence>
<protein>
    <submittedName>
        <fullName evidence="2">Glycosyltransferase</fullName>
    </submittedName>
</protein>